<keyword evidence="3" id="KW-1185">Reference proteome</keyword>
<protein>
    <submittedName>
        <fullName evidence="2">Uncharacterized protein</fullName>
    </submittedName>
</protein>
<organism evidence="2 3">
    <name type="scientific">Desmophyllum pertusum</name>
    <dbReference type="NCBI Taxonomy" id="174260"/>
    <lineage>
        <taxon>Eukaryota</taxon>
        <taxon>Metazoa</taxon>
        <taxon>Cnidaria</taxon>
        <taxon>Anthozoa</taxon>
        <taxon>Hexacorallia</taxon>
        <taxon>Scleractinia</taxon>
        <taxon>Caryophylliina</taxon>
        <taxon>Caryophylliidae</taxon>
        <taxon>Desmophyllum</taxon>
    </lineage>
</organism>
<feature type="compositionally biased region" description="Polar residues" evidence="1">
    <location>
        <begin position="103"/>
        <end position="113"/>
    </location>
</feature>
<dbReference type="AlphaFoldDB" id="A0A9W9ZIY4"/>
<dbReference type="EMBL" id="MU825925">
    <property type="protein sequence ID" value="KAJ7382386.1"/>
    <property type="molecule type" value="Genomic_DNA"/>
</dbReference>
<evidence type="ECO:0000313" key="3">
    <source>
        <dbReference type="Proteomes" id="UP001163046"/>
    </source>
</evidence>
<gene>
    <name evidence="2" type="ORF">OS493_035227</name>
</gene>
<reference evidence="2" key="1">
    <citation type="submission" date="2023-01" db="EMBL/GenBank/DDBJ databases">
        <title>Genome assembly of the deep-sea coral Lophelia pertusa.</title>
        <authorList>
            <person name="Herrera S."/>
            <person name="Cordes E."/>
        </authorList>
    </citation>
    <scope>NUCLEOTIDE SEQUENCE</scope>
    <source>
        <strain evidence="2">USNM1676648</strain>
        <tissue evidence="2">Polyp</tissue>
    </source>
</reference>
<sequence length="113" mass="12399">MEAKSQWYYNRSCKKKAGVPEKVKAARSGPGLMELFMKKNESKTDQSKQGTKPSNDLQDLSNQRESEKCRQGTETIAESTALSQDLQCTEDDVESVGGDTDILSATSSPDGNF</sequence>
<feature type="compositionally biased region" description="Polar residues" evidence="1">
    <location>
        <begin position="72"/>
        <end position="87"/>
    </location>
</feature>
<feature type="compositionally biased region" description="Polar residues" evidence="1">
    <location>
        <begin position="47"/>
        <end position="61"/>
    </location>
</feature>
<accession>A0A9W9ZIY4</accession>
<evidence type="ECO:0000313" key="2">
    <source>
        <dbReference type="EMBL" id="KAJ7382386.1"/>
    </source>
</evidence>
<evidence type="ECO:0000256" key="1">
    <source>
        <dbReference type="SAM" id="MobiDB-lite"/>
    </source>
</evidence>
<name>A0A9W9ZIY4_9CNID</name>
<proteinExistence type="predicted"/>
<feature type="compositionally biased region" description="Basic and acidic residues" evidence="1">
    <location>
        <begin position="62"/>
        <end position="71"/>
    </location>
</feature>
<dbReference type="Proteomes" id="UP001163046">
    <property type="component" value="Unassembled WGS sequence"/>
</dbReference>
<feature type="region of interest" description="Disordered" evidence="1">
    <location>
        <begin position="38"/>
        <end position="113"/>
    </location>
</feature>
<comment type="caution">
    <text evidence="2">The sequence shown here is derived from an EMBL/GenBank/DDBJ whole genome shotgun (WGS) entry which is preliminary data.</text>
</comment>